<sequence>MSDEARPKLVILGIGDDGLAGLTEAARRLLAGADVLLGAPSVLEQFDDAPGRKVVLEAEMPGALAQVREALKAQSPVLVCGGDPLFYGVARYLCDRLGKDSFTVVPHVSSMQLAFARVKESWEEAYLTSLAGRPIEAVVDRIRTAEKVGLFSGDDHTPSRLARALLDRGIDYFRAYVCENLGSPDERVTQAELSELIGMDFSPLNVLILVRKPNRPNQASRHGGRRLFGNPDDAFAQSLPSSGLITQAEVRAMALAQLDIRPSSTVWDVGAGSGSLAIEAAQLASLGMVYAIEPEPADFALIQANAEAFGVPNVKAVAGRAPEVLAGLPDPDAVFLGGLGRQFDLLLGEVYKRLHPGGNLVVNVATIEGLYSAYQTLKTLAAPVRVWNVSIARGIEQMDTLRFDAIAPTFLLAVTKQAQTGR</sequence>
<dbReference type="InterPro" id="IPR035996">
    <property type="entry name" value="4pyrrol_Methylase_sf"/>
</dbReference>
<dbReference type="GO" id="GO:0009236">
    <property type="term" value="P:cobalamin biosynthetic process"/>
    <property type="evidence" value="ECO:0007669"/>
    <property type="project" value="UniProtKB-UniPathway"/>
</dbReference>
<name>A0A1U7CN75_9BACT</name>
<keyword evidence="4" id="KW-0808">Transferase</keyword>
<keyword evidence="3" id="KW-0489">Methyltransferase</keyword>
<dbReference type="Proteomes" id="UP000186309">
    <property type="component" value="Chromosome"/>
</dbReference>
<evidence type="ECO:0000313" key="8">
    <source>
        <dbReference type="Proteomes" id="UP000186309"/>
    </source>
</evidence>
<evidence type="ECO:0000259" key="6">
    <source>
        <dbReference type="Pfam" id="PF00590"/>
    </source>
</evidence>
<accession>A0A1U7CN75</accession>
<dbReference type="PANTHER" id="PTHR43182:SF1">
    <property type="entry name" value="COBALT-PRECORRIN-7 C(5)-METHYLTRANSFERASE"/>
    <property type="match status" value="1"/>
</dbReference>
<dbReference type="SUPFAM" id="SSF53335">
    <property type="entry name" value="S-adenosyl-L-methionine-dependent methyltransferases"/>
    <property type="match status" value="1"/>
</dbReference>
<dbReference type="SUPFAM" id="SSF53790">
    <property type="entry name" value="Tetrapyrrole methylase"/>
    <property type="match status" value="1"/>
</dbReference>
<dbReference type="GO" id="GO:0032259">
    <property type="term" value="P:methylation"/>
    <property type="evidence" value="ECO:0007669"/>
    <property type="project" value="UniProtKB-KW"/>
</dbReference>
<evidence type="ECO:0000256" key="2">
    <source>
        <dbReference type="ARBA" id="ARBA00022573"/>
    </source>
</evidence>
<dbReference type="RefSeq" id="WP_076344962.1">
    <property type="nucleotide sequence ID" value="NZ_CP019082.1"/>
</dbReference>
<dbReference type="InterPro" id="IPR012818">
    <property type="entry name" value="CbiE"/>
</dbReference>
<dbReference type="InterPro" id="IPR014777">
    <property type="entry name" value="4pyrrole_Mease_sub1"/>
</dbReference>
<evidence type="ECO:0000256" key="1">
    <source>
        <dbReference type="ARBA" id="ARBA00004953"/>
    </source>
</evidence>
<comment type="pathway">
    <text evidence="1">Cofactor biosynthesis; adenosylcobalamin biosynthesis.</text>
</comment>
<dbReference type="GO" id="GO:0008276">
    <property type="term" value="F:protein methyltransferase activity"/>
    <property type="evidence" value="ECO:0007669"/>
    <property type="project" value="InterPro"/>
</dbReference>
<dbReference type="InterPro" id="IPR050714">
    <property type="entry name" value="Cobalamin_biosynth_MTase"/>
</dbReference>
<dbReference type="InterPro" id="IPR000878">
    <property type="entry name" value="4pyrrol_Mease"/>
</dbReference>
<evidence type="ECO:0000256" key="5">
    <source>
        <dbReference type="ARBA" id="ARBA00022691"/>
    </source>
</evidence>
<dbReference type="PIRSF" id="PIRSF036428">
    <property type="entry name" value="CobL"/>
    <property type="match status" value="1"/>
</dbReference>
<proteinExistence type="predicted"/>
<dbReference type="NCBIfam" id="TIGR02467">
    <property type="entry name" value="CbiE"/>
    <property type="match status" value="1"/>
</dbReference>
<evidence type="ECO:0000256" key="4">
    <source>
        <dbReference type="ARBA" id="ARBA00022679"/>
    </source>
</evidence>
<dbReference type="Gene3D" id="3.40.50.150">
    <property type="entry name" value="Vaccinia Virus protein VP39"/>
    <property type="match status" value="1"/>
</dbReference>
<feature type="domain" description="Tetrapyrrole methylase" evidence="6">
    <location>
        <begin position="8"/>
        <end position="196"/>
    </location>
</feature>
<dbReference type="UniPathway" id="UPA00148"/>
<dbReference type="Gene3D" id="3.40.1010.10">
    <property type="entry name" value="Cobalt-precorrin-4 Transmethylase, Domain 1"/>
    <property type="match status" value="1"/>
</dbReference>
<dbReference type="NCBIfam" id="TIGR02469">
    <property type="entry name" value="CbiT"/>
    <property type="match status" value="1"/>
</dbReference>
<dbReference type="STRING" id="1387353.BSF38_01839"/>
<dbReference type="KEGG" id="pbor:BSF38_01839"/>
<dbReference type="InterPro" id="IPR006365">
    <property type="entry name" value="Cbl_synth_CobL"/>
</dbReference>
<dbReference type="CDD" id="cd02440">
    <property type="entry name" value="AdoMet_MTases"/>
    <property type="match status" value="1"/>
</dbReference>
<dbReference type="Pfam" id="PF00590">
    <property type="entry name" value="TP_methylase"/>
    <property type="match status" value="1"/>
</dbReference>
<keyword evidence="8" id="KW-1185">Reference proteome</keyword>
<reference evidence="8" key="1">
    <citation type="submission" date="2016-12" db="EMBL/GenBank/DDBJ databases">
        <title>Comparative genomics of four Isosphaeraceae planctomycetes: a common pool of plasmids and glycoside hydrolase genes.</title>
        <authorList>
            <person name="Ivanova A."/>
        </authorList>
    </citation>
    <scope>NUCLEOTIDE SEQUENCE [LARGE SCALE GENOMIC DNA]</scope>
    <source>
        <strain evidence="8">PX4</strain>
    </source>
</reference>
<dbReference type="InterPro" id="IPR014776">
    <property type="entry name" value="4pyrrole_Mease_sub2"/>
</dbReference>
<keyword evidence="2" id="KW-0169">Cobalamin biosynthesis</keyword>
<protein>
    <submittedName>
        <fullName evidence="7">Cobalamin biosynthesis bifunctional protein CbiET</fullName>
    </submittedName>
</protein>
<dbReference type="PANTHER" id="PTHR43182">
    <property type="entry name" value="COBALT-PRECORRIN-6B C(15)-METHYLTRANSFERASE (DECARBOXYLATING)"/>
    <property type="match status" value="1"/>
</dbReference>
<evidence type="ECO:0000256" key="3">
    <source>
        <dbReference type="ARBA" id="ARBA00022603"/>
    </source>
</evidence>
<evidence type="ECO:0000313" key="7">
    <source>
        <dbReference type="EMBL" id="APW60371.1"/>
    </source>
</evidence>
<organism evidence="7 8">
    <name type="scientific">Paludisphaera borealis</name>
    <dbReference type="NCBI Taxonomy" id="1387353"/>
    <lineage>
        <taxon>Bacteria</taxon>
        <taxon>Pseudomonadati</taxon>
        <taxon>Planctomycetota</taxon>
        <taxon>Planctomycetia</taxon>
        <taxon>Isosphaerales</taxon>
        <taxon>Isosphaeraceae</taxon>
        <taxon>Paludisphaera</taxon>
    </lineage>
</organism>
<dbReference type="OrthoDB" id="9780707at2"/>
<dbReference type="CDD" id="cd11644">
    <property type="entry name" value="Precorrin-6Y-MT"/>
    <property type="match status" value="1"/>
</dbReference>
<dbReference type="EMBL" id="CP019082">
    <property type="protein sequence ID" value="APW60371.1"/>
    <property type="molecule type" value="Genomic_DNA"/>
</dbReference>
<keyword evidence="5" id="KW-0949">S-adenosyl-L-methionine</keyword>
<gene>
    <name evidence="7" type="primary">cbiET</name>
    <name evidence="7" type="ORF">BSF38_01839</name>
</gene>
<dbReference type="AlphaFoldDB" id="A0A1U7CN75"/>
<dbReference type="InterPro" id="IPR014008">
    <property type="entry name" value="Cbl_synth_MTase_CbiT"/>
</dbReference>
<dbReference type="Gene3D" id="3.30.950.10">
    <property type="entry name" value="Methyltransferase, Cobalt-precorrin-4 Transmethylase, Domain 2"/>
    <property type="match status" value="1"/>
</dbReference>
<dbReference type="InterPro" id="IPR029063">
    <property type="entry name" value="SAM-dependent_MTases_sf"/>
</dbReference>